<feature type="compositionally biased region" description="Acidic residues" evidence="3">
    <location>
        <begin position="13"/>
        <end position="25"/>
    </location>
</feature>
<keyword evidence="5" id="KW-1185">Reference proteome</keyword>
<evidence type="ECO:0000256" key="2">
    <source>
        <dbReference type="ARBA" id="ARBA00017475"/>
    </source>
</evidence>
<dbReference type="EMBL" id="OU896710">
    <property type="protein sequence ID" value="CAH1162965.1"/>
    <property type="molecule type" value="Genomic_DNA"/>
</dbReference>
<name>A0A9P0DKA0_PHACE</name>
<feature type="region of interest" description="Disordered" evidence="3">
    <location>
        <begin position="104"/>
        <end position="125"/>
    </location>
</feature>
<sequence>MTAIDVLRSSEESNNEDECEDENSEEGSNVESDNADNESSDEESPELANAGWADAISRILKSKPKGKKIVLSKAKKLTDVKKVQPKPAGFEILTTEGDVREEKIETEEVKLPSEEPPRKKKKEISSLRVKPDILEKDRERILQKIATKGVVQLFNAVRAQQKDISKQLEEAGPLEVRKEKVLKNIDKRAFLDVLMGEKSQRVEGPVEERKKEKKSVEKESTWSVLQDDFMMGAKMKDWDKELETEEIQELEMESD</sequence>
<evidence type="ECO:0000256" key="3">
    <source>
        <dbReference type="SAM" id="MobiDB-lite"/>
    </source>
</evidence>
<protein>
    <recommendedName>
        <fullName evidence="2">RRP15-like protein</fullName>
    </recommendedName>
</protein>
<reference evidence="4" key="1">
    <citation type="submission" date="2022-01" db="EMBL/GenBank/DDBJ databases">
        <authorList>
            <person name="King R."/>
        </authorList>
    </citation>
    <scope>NUCLEOTIDE SEQUENCE</scope>
</reference>
<dbReference type="GO" id="GO:0030687">
    <property type="term" value="C:preribosome, large subunit precursor"/>
    <property type="evidence" value="ECO:0007669"/>
    <property type="project" value="TreeGrafter"/>
</dbReference>
<organism evidence="4 5">
    <name type="scientific">Phaedon cochleariae</name>
    <name type="common">Mustard beetle</name>
    <dbReference type="NCBI Taxonomy" id="80249"/>
    <lineage>
        <taxon>Eukaryota</taxon>
        <taxon>Metazoa</taxon>
        <taxon>Ecdysozoa</taxon>
        <taxon>Arthropoda</taxon>
        <taxon>Hexapoda</taxon>
        <taxon>Insecta</taxon>
        <taxon>Pterygota</taxon>
        <taxon>Neoptera</taxon>
        <taxon>Endopterygota</taxon>
        <taxon>Coleoptera</taxon>
        <taxon>Polyphaga</taxon>
        <taxon>Cucujiformia</taxon>
        <taxon>Chrysomeloidea</taxon>
        <taxon>Chrysomelidae</taxon>
        <taxon>Chrysomelinae</taxon>
        <taxon>Chrysomelini</taxon>
        <taxon>Phaedon</taxon>
    </lineage>
</organism>
<proteinExistence type="inferred from homology"/>
<feature type="region of interest" description="Disordered" evidence="3">
    <location>
        <begin position="199"/>
        <end position="219"/>
    </location>
</feature>
<dbReference type="AlphaFoldDB" id="A0A9P0DKA0"/>
<dbReference type="Proteomes" id="UP001153737">
    <property type="component" value="Chromosome 4"/>
</dbReference>
<evidence type="ECO:0000313" key="4">
    <source>
        <dbReference type="EMBL" id="CAH1162965.1"/>
    </source>
</evidence>
<reference evidence="4" key="2">
    <citation type="submission" date="2022-10" db="EMBL/GenBank/DDBJ databases">
        <authorList>
            <consortium name="ENA_rothamsted_submissions"/>
            <consortium name="culmorum"/>
            <person name="King R."/>
        </authorList>
    </citation>
    <scope>NUCLEOTIDE SEQUENCE</scope>
</reference>
<dbReference type="PANTHER" id="PTHR13245:SF14">
    <property type="entry name" value="RRP15-LIKE PROTEIN"/>
    <property type="match status" value="1"/>
</dbReference>
<dbReference type="GO" id="GO:0000460">
    <property type="term" value="P:maturation of 5.8S rRNA"/>
    <property type="evidence" value="ECO:0007669"/>
    <property type="project" value="TreeGrafter"/>
</dbReference>
<feature type="compositionally biased region" description="Acidic residues" evidence="3">
    <location>
        <begin position="33"/>
        <end position="45"/>
    </location>
</feature>
<dbReference type="InterPro" id="IPR012459">
    <property type="entry name" value="Rrp15"/>
</dbReference>
<evidence type="ECO:0000256" key="1">
    <source>
        <dbReference type="ARBA" id="ARBA00007462"/>
    </source>
</evidence>
<evidence type="ECO:0000313" key="5">
    <source>
        <dbReference type="Proteomes" id="UP001153737"/>
    </source>
</evidence>
<comment type="similarity">
    <text evidence="1">Belongs to the RRP15 family.</text>
</comment>
<accession>A0A9P0DKA0</accession>
<gene>
    <name evidence="4" type="ORF">PHAECO_LOCUS8030</name>
</gene>
<feature type="region of interest" description="Disordered" evidence="3">
    <location>
        <begin position="1"/>
        <end position="50"/>
    </location>
</feature>
<dbReference type="GO" id="GO:0000470">
    <property type="term" value="P:maturation of LSU-rRNA"/>
    <property type="evidence" value="ECO:0007669"/>
    <property type="project" value="TreeGrafter"/>
</dbReference>
<dbReference type="OrthoDB" id="20949at2759"/>
<dbReference type="Pfam" id="PF07890">
    <property type="entry name" value="Rrp15p"/>
    <property type="match status" value="1"/>
</dbReference>
<dbReference type="PANTHER" id="PTHR13245">
    <property type="entry name" value="RRP15-LIKE PROTEIN"/>
    <property type="match status" value="1"/>
</dbReference>